<keyword evidence="4" id="KW-1185">Reference proteome</keyword>
<organism evidence="3 4">
    <name type="scientific">Keguizhuia sedimenti</name>
    <dbReference type="NCBI Taxonomy" id="3064264"/>
    <lineage>
        <taxon>Bacteria</taxon>
        <taxon>Pseudomonadati</taxon>
        <taxon>Pseudomonadota</taxon>
        <taxon>Betaproteobacteria</taxon>
        <taxon>Burkholderiales</taxon>
        <taxon>Oxalobacteraceae</taxon>
        <taxon>Keguizhuia</taxon>
    </lineage>
</organism>
<dbReference type="Gene3D" id="1.20.120.1490">
    <property type="match status" value="1"/>
</dbReference>
<sequence>MNRFKKNVVIGMTVLGIAIGGAAVAAPDAQTPSSGPQDKPARMHKHDPAEFKARMEKRQAELHDQLKLTANQEAAWKTFTASMTPADRGQRPDRAEWEKLSAPERMEKMLDRSKQRQDAMASRLQAVKTFYAQLTPEQQKIFNENFSKQHRFGHRGHRGQHHERS</sequence>
<feature type="region of interest" description="Disordered" evidence="1">
    <location>
        <begin position="25"/>
        <end position="46"/>
    </location>
</feature>
<dbReference type="Proteomes" id="UP001225596">
    <property type="component" value="Unassembled WGS sequence"/>
</dbReference>
<evidence type="ECO:0000256" key="1">
    <source>
        <dbReference type="SAM" id="MobiDB-lite"/>
    </source>
</evidence>
<protein>
    <submittedName>
        <fullName evidence="3">Spy/CpxP family protein refolding chaperone</fullName>
    </submittedName>
</protein>
<name>A0ABU1BKJ8_9BURK</name>
<feature type="compositionally biased region" description="Basic residues" evidence="1">
    <location>
        <begin position="148"/>
        <end position="165"/>
    </location>
</feature>
<gene>
    <name evidence="3" type="ORF">Q8A64_02925</name>
</gene>
<feature type="signal peptide" evidence="2">
    <location>
        <begin position="1"/>
        <end position="25"/>
    </location>
</feature>
<evidence type="ECO:0000256" key="2">
    <source>
        <dbReference type="SAM" id="SignalP"/>
    </source>
</evidence>
<feature type="region of interest" description="Disordered" evidence="1">
    <location>
        <begin position="146"/>
        <end position="165"/>
    </location>
</feature>
<proteinExistence type="predicted"/>
<dbReference type="RefSeq" id="WP_338435240.1">
    <property type="nucleotide sequence ID" value="NZ_JAUYVH010000001.1"/>
</dbReference>
<dbReference type="InterPro" id="IPR012899">
    <property type="entry name" value="LTXXQ"/>
</dbReference>
<keyword evidence="2" id="KW-0732">Signal</keyword>
<accession>A0ABU1BKJ8</accession>
<dbReference type="Pfam" id="PF07813">
    <property type="entry name" value="LTXXQ"/>
    <property type="match status" value="1"/>
</dbReference>
<evidence type="ECO:0000313" key="4">
    <source>
        <dbReference type="Proteomes" id="UP001225596"/>
    </source>
</evidence>
<evidence type="ECO:0000313" key="3">
    <source>
        <dbReference type="EMBL" id="MDQ9169359.1"/>
    </source>
</evidence>
<comment type="caution">
    <text evidence="3">The sequence shown here is derived from an EMBL/GenBank/DDBJ whole genome shotgun (WGS) entry which is preliminary data.</text>
</comment>
<dbReference type="EMBL" id="JAUYVH010000001">
    <property type="protein sequence ID" value="MDQ9169359.1"/>
    <property type="molecule type" value="Genomic_DNA"/>
</dbReference>
<feature type="chain" id="PRO_5046666985" evidence="2">
    <location>
        <begin position="26"/>
        <end position="165"/>
    </location>
</feature>
<reference evidence="3 4" key="1">
    <citation type="submission" date="2023-08" db="EMBL/GenBank/DDBJ databases">
        <title>Oxalobacteraceae gen .nov., isolated from river sludge outside the plant.</title>
        <authorList>
            <person name="Zhao S.Y."/>
        </authorList>
    </citation>
    <scope>NUCLEOTIDE SEQUENCE [LARGE SCALE GENOMIC DNA]</scope>
    <source>
        <strain evidence="3 4">R-40</strain>
    </source>
</reference>